<feature type="transmembrane region" description="Helical" evidence="2">
    <location>
        <begin position="73"/>
        <end position="95"/>
    </location>
</feature>
<organism evidence="3 4">
    <name type="scientific">Nannochloropsis salina CCMP1776</name>
    <dbReference type="NCBI Taxonomy" id="1027361"/>
    <lineage>
        <taxon>Eukaryota</taxon>
        <taxon>Sar</taxon>
        <taxon>Stramenopiles</taxon>
        <taxon>Ochrophyta</taxon>
        <taxon>Eustigmatophyceae</taxon>
        <taxon>Eustigmatales</taxon>
        <taxon>Monodopsidaceae</taxon>
        <taxon>Microchloropsis</taxon>
        <taxon>Microchloropsis salina</taxon>
    </lineage>
</organism>
<dbReference type="OrthoDB" id="190146at2759"/>
<feature type="region of interest" description="Disordered" evidence="1">
    <location>
        <begin position="189"/>
        <end position="221"/>
    </location>
</feature>
<feature type="compositionally biased region" description="Polar residues" evidence="1">
    <location>
        <begin position="207"/>
        <end position="221"/>
    </location>
</feature>
<evidence type="ECO:0000313" key="3">
    <source>
        <dbReference type="EMBL" id="TFJ87997.1"/>
    </source>
</evidence>
<name>A0A4D9DC67_9STRA</name>
<keyword evidence="4" id="KW-1185">Reference proteome</keyword>
<evidence type="ECO:0008006" key="5">
    <source>
        <dbReference type="Google" id="ProtNLM"/>
    </source>
</evidence>
<evidence type="ECO:0000313" key="4">
    <source>
        <dbReference type="Proteomes" id="UP000355283"/>
    </source>
</evidence>
<keyword evidence="2" id="KW-0812">Transmembrane</keyword>
<feature type="transmembrane region" description="Helical" evidence="2">
    <location>
        <begin position="12"/>
        <end position="38"/>
    </location>
</feature>
<comment type="caution">
    <text evidence="3">The sequence shown here is derived from an EMBL/GenBank/DDBJ whole genome shotgun (WGS) entry which is preliminary data.</text>
</comment>
<accession>A0A4D9DC67</accession>
<dbReference type="EMBL" id="SDOX01000002">
    <property type="protein sequence ID" value="TFJ87997.1"/>
    <property type="molecule type" value="Genomic_DNA"/>
</dbReference>
<keyword evidence="2" id="KW-0472">Membrane</keyword>
<feature type="transmembrane region" description="Helical" evidence="2">
    <location>
        <begin position="148"/>
        <end position="173"/>
    </location>
</feature>
<proteinExistence type="predicted"/>
<dbReference type="AlphaFoldDB" id="A0A4D9DC67"/>
<sequence length="221" mass="23889">MDQLGDLDHEKLITAGLVTQGVFVLCYTICSFVVASTASTYRFPPPPHSLLFPPLLLGLILLSLPDFPSLQDMGFNAVLTALLYIFYVAGTYHVLQRSKMPLAVGFVLGVSVMITFLSLMTAIFWGQLANCSPGYYDIKRYSCTNRSAYSATCAFATLLFLVQLVFTSALVLWRDEFIQDSSAYDDIHGAGGASSSSAAGLPGYEGGTQQPSYNQSSTADL</sequence>
<reference evidence="3 4" key="1">
    <citation type="submission" date="2019-01" db="EMBL/GenBank/DDBJ databases">
        <title>Nuclear Genome Assembly of the Microalgal Biofuel strain Nannochloropsis salina CCMP1776.</title>
        <authorList>
            <person name="Hovde B."/>
        </authorList>
    </citation>
    <scope>NUCLEOTIDE SEQUENCE [LARGE SCALE GENOMIC DNA]</scope>
    <source>
        <strain evidence="3 4">CCMP1776</strain>
    </source>
</reference>
<protein>
    <recommendedName>
        <fullName evidence="5">MARVEL domain-containing protein</fullName>
    </recommendedName>
</protein>
<evidence type="ECO:0000256" key="1">
    <source>
        <dbReference type="SAM" id="MobiDB-lite"/>
    </source>
</evidence>
<evidence type="ECO:0000256" key="2">
    <source>
        <dbReference type="SAM" id="Phobius"/>
    </source>
</evidence>
<dbReference type="Proteomes" id="UP000355283">
    <property type="component" value="Unassembled WGS sequence"/>
</dbReference>
<feature type="transmembrane region" description="Helical" evidence="2">
    <location>
        <begin position="102"/>
        <end position="128"/>
    </location>
</feature>
<gene>
    <name evidence="3" type="ORF">NSK_000351</name>
</gene>
<keyword evidence="2" id="KW-1133">Transmembrane helix</keyword>